<proteinExistence type="predicted"/>
<comment type="caution">
    <text evidence="2">The sequence shown here is derived from an EMBL/GenBank/DDBJ whole genome shotgun (WGS) entry which is preliminary data.</text>
</comment>
<dbReference type="Proteomes" id="UP001203338">
    <property type="component" value="Unassembled WGS sequence"/>
</dbReference>
<evidence type="ECO:0000256" key="1">
    <source>
        <dbReference type="SAM" id="MobiDB-lite"/>
    </source>
</evidence>
<dbReference type="SUPFAM" id="SSF140566">
    <property type="entry name" value="FlgN-like"/>
    <property type="match status" value="1"/>
</dbReference>
<protein>
    <recommendedName>
        <fullName evidence="4">Flagellar biosynthesis protein FlgN</fullName>
    </recommendedName>
</protein>
<evidence type="ECO:0008006" key="4">
    <source>
        <dbReference type="Google" id="ProtNLM"/>
    </source>
</evidence>
<accession>A0ABT0PEX1</accession>
<organism evidence="2 3">
    <name type="scientific">Parendozoicomonas callyspongiae</name>
    <dbReference type="NCBI Taxonomy" id="2942213"/>
    <lineage>
        <taxon>Bacteria</taxon>
        <taxon>Pseudomonadati</taxon>
        <taxon>Pseudomonadota</taxon>
        <taxon>Gammaproteobacteria</taxon>
        <taxon>Oceanospirillales</taxon>
        <taxon>Endozoicomonadaceae</taxon>
        <taxon>Parendozoicomonas</taxon>
    </lineage>
</organism>
<evidence type="ECO:0000313" key="3">
    <source>
        <dbReference type="Proteomes" id="UP001203338"/>
    </source>
</evidence>
<sequence>MTDSEFQRLTVGLNTLRDLLIKQEQALICRDPEQLTELSEKCLEINDEITRHLTSVDIAAWQQTEQWKETVNLLQTCREQYQRNQQHLDDMSVYCQRLSRILLPNPEKRYSQTGLGSKKKISLSGSLGRA</sequence>
<gene>
    <name evidence="2" type="ORF">M3P05_06275</name>
</gene>
<evidence type="ECO:0000313" key="2">
    <source>
        <dbReference type="EMBL" id="MCL6269546.1"/>
    </source>
</evidence>
<dbReference type="InterPro" id="IPR036679">
    <property type="entry name" value="FlgN-like_sf"/>
</dbReference>
<reference evidence="2 3" key="1">
    <citation type="submission" date="2022-05" db="EMBL/GenBank/DDBJ databases">
        <authorList>
            <person name="Park J.-S."/>
        </authorList>
    </citation>
    <scope>NUCLEOTIDE SEQUENCE [LARGE SCALE GENOMIC DNA]</scope>
    <source>
        <strain evidence="2 3">2012CJ34-2</strain>
    </source>
</reference>
<feature type="region of interest" description="Disordered" evidence="1">
    <location>
        <begin position="108"/>
        <end position="130"/>
    </location>
</feature>
<dbReference type="RefSeq" id="WP_249698588.1">
    <property type="nucleotide sequence ID" value="NZ_JAMFLX010000006.1"/>
</dbReference>
<name>A0ABT0PEX1_9GAMM</name>
<keyword evidence="3" id="KW-1185">Reference proteome</keyword>
<dbReference type="EMBL" id="JAMFLX010000006">
    <property type="protein sequence ID" value="MCL6269546.1"/>
    <property type="molecule type" value="Genomic_DNA"/>
</dbReference>